<dbReference type="AlphaFoldDB" id="A0A1L7AD06"/>
<dbReference type="Proteomes" id="UP001258945">
    <property type="component" value="Unassembled WGS sequence"/>
</dbReference>
<dbReference type="InterPro" id="IPR036102">
    <property type="entry name" value="OsmC/Ohrsf"/>
</dbReference>
<dbReference type="PANTHER" id="PTHR42830:SF2">
    <property type="entry name" value="OSMC_OHR FAMILY PROTEIN"/>
    <property type="match status" value="1"/>
</dbReference>
<dbReference type="SUPFAM" id="SSF82784">
    <property type="entry name" value="OsmC-like"/>
    <property type="match status" value="1"/>
</dbReference>
<sequence length="156" mass="17058">MHARSHRYRVTVVWTGDRGRGTADYRAYGRDHRIESPGKPPVEGSSDPAFRGDATRWNPEELLLASLSACHKLQYLHLCAEAGVVVTAYRDEAEAEMVEEGVGGRFVGATLRPLVTICAGCDSELARALHHEAHARCFIASSVNFPVACEPAIREA</sequence>
<accession>A0A1L7AD06</accession>
<dbReference type="InterPro" id="IPR052707">
    <property type="entry name" value="OsmC_Ohr_Peroxiredoxin"/>
</dbReference>
<evidence type="ECO:0000256" key="1">
    <source>
        <dbReference type="SAM" id="MobiDB-lite"/>
    </source>
</evidence>
<dbReference type="PANTHER" id="PTHR42830">
    <property type="entry name" value="OSMOTICALLY INDUCIBLE FAMILY PROTEIN"/>
    <property type="match status" value="1"/>
</dbReference>
<reference evidence="3 5" key="2">
    <citation type="journal article" date="2019" name="Microb. Pathog.">
        <title>Comparison of VITEK 2, MALDI-TOF MS, 16S rRNA gene sequencing, and whole-genome sequencing for identification of Roseomonas mucosa.</title>
        <authorList>
            <person name="Rudolph W.W."/>
            <person name="Gunzer F."/>
            <person name="Trauth M."/>
            <person name="Bunk B."/>
            <person name="Bigge R."/>
            <person name="Schrottner P."/>
        </authorList>
    </citation>
    <scope>NUCLEOTIDE SEQUENCE [LARGE SCALE GENOMIC DNA]</scope>
    <source>
        <strain evidence="3 5">DSM 103800</strain>
    </source>
</reference>
<dbReference type="Pfam" id="PF02566">
    <property type="entry name" value="OsmC"/>
    <property type="match status" value="1"/>
</dbReference>
<proteinExistence type="predicted"/>
<reference evidence="3" key="3">
    <citation type="submission" date="2023-09" db="EMBL/GenBank/DDBJ databases">
        <authorList>
            <person name="Schober I."/>
            <person name="Bunk B."/>
        </authorList>
    </citation>
    <scope>NUCLEOTIDE SEQUENCE</scope>
    <source>
        <strain evidence="3">DSM 103800</strain>
    </source>
</reference>
<protein>
    <submittedName>
        <fullName evidence="3">OsmC family protein</fullName>
    </submittedName>
    <submittedName>
        <fullName evidence="2">Peroxiredoxin</fullName>
    </submittedName>
</protein>
<dbReference type="KEGG" id="rgi:RGI145_05615"/>
<dbReference type="InterPro" id="IPR015946">
    <property type="entry name" value="KH_dom-like_a/b"/>
</dbReference>
<keyword evidence="5" id="KW-1185">Reference proteome</keyword>
<organism evidence="2 4">
    <name type="scientific">Roseomonas gilardii</name>
    <dbReference type="NCBI Taxonomy" id="257708"/>
    <lineage>
        <taxon>Bacteria</taxon>
        <taxon>Pseudomonadati</taxon>
        <taxon>Pseudomonadota</taxon>
        <taxon>Alphaproteobacteria</taxon>
        <taxon>Acetobacterales</taxon>
        <taxon>Roseomonadaceae</taxon>
        <taxon>Roseomonas</taxon>
    </lineage>
</organism>
<feature type="region of interest" description="Disordered" evidence="1">
    <location>
        <begin position="29"/>
        <end position="51"/>
    </location>
</feature>
<dbReference type="EMBL" id="JAVVDO010000001">
    <property type="protein sequence ID" value="MDT8329459.1"/>
    <property type="molecule type" value="Genomic_DNA"/>
</dbReference>
<evidence type="ECO:0000313" key="3">
    <source>
        <dbReference type="EMBL" id="MDT8329459.1"/>
    </source>
</evidence>
<evidence type="ECO:0000313" key="4">
    <source>
        <dbReference type="Proteomes" id="UP000185494"/>
    </source>
</evidence>
<evidence type="ECO:0000313" key="5">
    <source>
        <dbReference type="Proteomes" id="UP001258945"/>
    </source>
</evidence>
<dbReference type="Gene3D" id="3.30.300.20">
    <property type="match status" value="1"/>
</dbReference>
<dbReference type="Proteomes" id="UP000185494">
    <property type="component" value="Chromosome 1"/>
</dbReference>
<reference evidence="2 4" key="1">
    <citation type="submission" date="2016-05" db="EMBL/GenBank/DDBJ databases">
        <title>Complete Genome and Methylome Analysis of Psychrotrophic Bacterial Isolates from Antarctic Lake Untersee.</title>
        <authorList>
            <person name="Fomenkov A."/>
            <person name="Akimov V.N."/>
            <person name="Vasilyeva L.V."/>
            <person name="Andersen D."/>
            <person name="Vincze T."/>
            <person name="Roberts R.J."/>
        </authorList>
    </citation>
    <scope>NUCLEOTIDE SEQUENCE [LARGE SCALE GENOMIC DNA]</scope>
    <source>
        <strain evidence="2 4">U14-5</strain>
    </source>
</reference>
<gene>
    <name evidence="2" type="ORF">RGI145_05615</name>
    <name evidence="3" type="ORF">RQ831_00245</name>
</gene>
<evidence type="ECO:0000313" key="2">
    <source>
        <dbReference type="EMBL" id="APT56662.1"/>
    </source>
</evidence>
<dbReference type="eggNOG" id="COG1764">
    <property type="taxonomic scope" value="Bacteria"/>
</dbReference>
<dbReference type="EMBL" id="CP015583">
    <property type="protein sequence ID" value="APT56662.1"/>
    <property type="molecule type" value="Genomic_DNA"/>
</dbReference>
<name>A0A1L7AD06_9PROT</name>
<dbReference type="InterPro" id="IPR003718">
    <property type="entry name" value="OsmC/Ohr_fam"/>
</dbReference>
<dbReference type="RefSeq" id="WP_075797595.1">
    <property type="nucleotide sequence ID" value="NZ_CP015583.1"/>
</dbReference>
<dbReference type="STRING" id="257708.RGI145_05615"/>